<dbReference type="InterPro" id="IPR011335">
    <property type="entry name" value="Restrct_endonuc-II-like"/>
</dbReference>
<dbReference type="RefSeq" id="WP_070741091.1">
    <property type="nucleotide sequence ID" value="NZ_FWWS01000038.1"/>
</dbReference>
<dbReference type="CDD" id="cd22340">
    <property type="entry name" value="NgoMIV-like"/>
    <property type="match status" value="1"/>
</dbReference>
<sequence>MNTSIISRARKQFHADLTSSDGPLCLLKDGDQFCMASNADRSQTTSKAVSLSIAKQLGAAPRLSKPQGQTMGKLFEQAVRDFLQTCLPHLYHVRPGPWRVANVGENRREDQLAKYYPYRHLDDLAHAVDENPGLLAVLGNLYMVSPDVLVIRDALSDDAINKTENVVDGFSATYSPVRATNVPASSNSEPAFIHAVISCKWTMRSDRAQNTRSEALNLIRNRKGRTPHIVAVTAEPSISRIASIALGTGDIDTTYHFALPELITAVKETCNDEALLMLDTLVTGDRLRDISDLPIDLAI</sequence>
<dbReference type="SUPFAM" id="SSF52980">
    <property type="entry name" value="Restriction endonuclease-like"/>
    <property type="match status" value="1"/>
</dbReference>
<accession>A0A7T4EFA3</accession>
<keyword evidence="1" id="KW-0378">Hydrolase</keyword>
<dbReference type="GO" id="GO:0009036">
    <property type="term" value="F:type II site-specific deoxyribonuclease activity"/>
    <property type="evidence" value="ECO:0007669"/>
    <property type="project" value="InterPro"/>
</dbReference>
<dbReference type="InterPro" id="IPR037083">
    <property type="entry name" value="NgoMIV_sf"/>
</dbReference>
<dbReference type="GO" id="GO:0009307">
    <property type="term" value="P:DNA restriction-modification system"/>
    <property type="evidence" value="ECO:0007669"/>
    <property type="project" value="InterPro"/>
</dbReference>
<protein>
    <submittedName>
        <fullName evidence="1">Restriction endonuclease</fullName>
    </submittedName>
</protein>
<dbReference type="REBASE" id="469405">
    <property type="entry name" value="Cgl1053ORF12575P"/>
</dbReference>
<keyword evidence="1" id="KW-0540">Nuclease</keyword>
<dbReference type="EMBL" id="CP066007">
    <property type="protein sequence ID" value="QQB46257.1"/>
    <property type="molecule type" value="Genomic_DNA"/>
</dbReference>
<proteinExistence type="predicted"/>
<keyword evidence="1" id="KW-0255">Endonuclease</keyword>
<dbReference type="Proteomes" id="UP000596145">
    <property type="component" value="Chromosome"/>
</dbReference>
<name>A0A7T4EFA3_9CORY</name>
<dbReference type="OrthoDB" id="5504137at2"/>
<dbReference type="GeneID" id="92759465"/>
<dbReference type="InterPro" id="IPR015105">
    <property type="entry name" value="NgoMIV"/>
</dbReference>
<evidence type="ECO:0000313" key="2">
    <source>
        <dbReference type="Proteomes" id="UP000596145"/>
    </source>
</evidence>
<dbReference type="Gene3D" id="3.40.50.10010">
    <property type="entry name" value="Type-2 restriction enzyme NgoMIV"/>
    <property type="match status" value="1"/>
</dbReference>
<gene>
    <name evidence="1" type="ORF">I6I10_12580</name>
</gene>
<reference evidence="1 2" key="1">
    <citation type="submission" date="2020-12" db="EMBL/GenBank/DDBJ databases">
        <title>FDA dAtabase for Regulatory Grade micrObial Sequences (FDA-ARGOS): Supporting development and validation of Infectious Disease Dx tests.</title>
        <authorList>
            <person name="Sproer C."/>
            <person name="Gronow S."/>
            <person name="Severitt S."/>
            <person name="Schroder I."/>
            <person name="Tallon L."/>
            <person name="Sadzewicz L."/>
            <person name="Zhao X."/>
            <person name="Boylan J."/>
            <person name="Ott S."/>
            <person name="Bowen H."/>
            <person name="Vavikolanu K."/>
            <person name="Mehta A."/>
            <person name="Aluvathingal J."/>
            <person name="Nadendla S."/>
            <person name="Lowell S."/>
            <person name="Myers T."/>
            <person name="Yan Y."/>
            <person name="Sichtig H."/>
        </authorList>
    </citation>
    <scope>NUCLEOTIDE SEQUENCE [LARGE SCALE GENOMIC DNA]</scope>
    <source>
        <strain evidence="1 2">FDAARGOS_1053</strain>
    </source>
</reference>
<organism evidence="1 2">
    <name type="scientific">Corynebacterium glucuronolyticum</name>
    <dbReference type="NCBI Taxonomy" id="39791"/>
    <lineage>
        <taxon>Bacteria</taxon>
        <taxon>Bacillati</taxon>
        <taxon>Actinomycetota</taxon>
        <taxon>Actinomycetes</taxon>
        <taxon>Mycobacteriales</taxon>
        <taxon>Corynebacteriaceae</taxon>
        <taxon>Corynebacterium</taxon>
    </lineage>
</organism>
<evidence type="ECO:0000313" key="1">
    <source>
        <dbReference type="EMBL" id="QQB46257.1"/>
    </source>
</evidence>
<dbReference type="Pfam" id="PF09015">
    <property type="entry name" value="NgoMIV_restric"/>
    <property type="match status" value="1"/>
</dbReference>
<dbReference type="AlphaFoldDB" id="A0A7T4EFA3"/>